<dbReference type="AlphaFoldDB" id="A0A7R8ZT63"/>
<accession>A0A7R8ZT63</accession>
<protein>
    <submittedName>
        <fullName evidence="1">Uncharacterized protein</fullName>
    </submittedName>
</protein>
<gene>
    <name evidence="1" type="ORF">CTOB1V02_LOCUS8783</name>
</gene>
<organism evidence="1">
    <name type="scientific">Cyprideis torosa</name>
    <dbReference type="NCBI Taxonomy" id="163714"/>
    <lineage>
        <taxon>Eukaryota</taxon>
        <taxon>Metazoa</taxon>
        <taxon>Ecdysozoa</taxon>
        <taxon>Arthropoda</taxon>
        <taxon>Crustacea</taxon>
        <taxon>Oligostraca</taxon>
        <taxon>Ostracoda</taxon>
        <taxon>Podocopa</taxon>
        <taxon>Podocopida</taxon>
        <taxon>Cytherocopina</taxon>
        <taxon>Cytheroidea</taxon>
        <taxon>Cytherideidae</taxon>
        <taxon>Cyprideis</taxon>
    </lineage>
</organism>
<evidence type="ECO:0000313" key="1">
    <source>
        <dbReference type="EMBL" id="CAD7230927.1"/>
    </source>
</evidence>
<dbReference type="EMBL" id="OB663070">
    <property type="protein sequence ID" value="CAD7230927.1"/>
    <property type="molecule type" value="Genomic_DNA"/>
</dbReference>
<reference evidence="1" key="1">
    <citation type="submission" date="2020-11" db="EMBL/GenBank/DDBJ databases">
        <authorList>
            <person name="Tran Van P."/>
        </authorList>
    </citation>
    <scope>NUCLEOTIDE SEQUENCE</scope>
</reference>
<proteinExistence type="predicted"/>
<name>A0A7R8ZT63_9CRUS</name>
<sequence length="66" mass="7240">MDFEARGDFAVTKKSTLKGIGPFVLCMDFEARGDFAVTKKSTLKGIGPFVLCVTNHSDLRKISRST</sequence>